<feature type="transmembrane region" description="Helical" evidence="2">
    <location>
        <begin position="104"/>
        <end position="125"/>
    </location>
</feature>
<dbReference type="PANTHER" id="PTHR22166:SF12">
    <property type="entry name" value="ENDOPLASMIC RETICULUM JUNCTION FORMATION PROTEIN LUNAPARK"/>
    <property type="match status" value="1"/>
</dbReference>
<evidence type="ECO:0000256" key="2">
    <source>
        <dbReference type="SAM" id="Phobius"/>
    </source>
</evidence>
<gene>
    <name evidence="3" type="ORF">OSTQU699_LOCUS6424</name>
</gene>
<feature type="region of interest" description="Disordered" evidence="1">
    <location>
        <begin position="206"/>
        <end position="253"/>
    </location>
</feature>
<proteinExistence type="predicted"/>
<keyword evidence="4" id="KW-1185">Reference proteome</keyword>
<evidence type="ECO:0000313" key="3">
    <source>
        <dbReference type="EMBL" id="CAD7701065.1"/>
    </source>
</evidence>
<keyword evidence="2" id="KW-1133">Transmembrane helix</keyword>
<accession>A0A8S1J516</accession>
<comment type="caution">
    <text evidence="3">The sequence shown here is derived from an EMBL/GenBank/DDBJ whole genome shotgun (WGS) entry which is preliminary data.</text>
</comment>
<dbReference type="GO" id="GO:0071786">
    <property type="term" value="P:endoplasmic reticulum tubular network organization"/>
    <property type="evidence" value="ECO:0007669"/>
    <property type="project" value="InterPro"/>
</dbReference>
<dbReference type="Proteomes" id="UP000708148">
    <property type="component" value="Unassembled WGS sequence"/>
</dbReference>
<keyword evidence="2" id="KW-0472">Membrane</keyword>
<reference evidence="3" key="1">
    <citation type="submission" date="2020-12" db="EMBL/GenBank/DDBJ databases">
        <authorList>
            <person name="Iha C."/>
        </authorList>
    </citation>
    <scope>NUCLEOTIDE SEQUENCE</scope>
</reference>
<dbReference type="InterPro" id="IPR040115">
    <property type="entry name" value="Lnp"/>
</dbReference>
<feature type="region of interest" description="Disordered" evidence="1">
    <location>
        <begin position="317"/>
        <end position="387"/>
    </location>
</feature>
<evidence type="ECO:0000313" key="4">
    <source>
        <dbReference type="Proteomes" id="UP000708148"/>
    </source>
</evidence>
<organism evidence="3 4">
    <name type="scientific">Ostreobium quekettii</name>
    <dbReference type="NCBI Taxonomy" id="121088"/>
    <lineage>
        <taxon>Eukaryota</taxon>
        <taxon>Viridiplantae</taxon>
        <taxon>Chlorophyta</taxon>
        <taxon>core chlorophytes</taxon>
        <taxon>Ulvophyceae</taxon>
        <taxon>TCBD clade</taxon>
        <taxon>Bryopsidales</taxon>
        <taxon>Ostreobineae</taxon>
        <taxon>Ostreobiaceae</taxon>
        <taxon>Ostreobium</taxon>
    </lineage>
</organism>
<evidence type="ECO:0000256" key="1">
    <source>
        <dbReference type="SAM" id="MobiDB-lite"/>
    </source>
</evidence>
<protein>
    <submittedName>
        <fullName evidence="3">Uncharacterized protein</fullName>
    </submittedName>
</protein>
<dbReference type="AlphaFoldDB" id="A0A8S1J516"/>
<feature type="compositionally biased region" description="Polar residues" evidence="1">
    <location>
        <begin position="214"/>
        <end position="225"/>
    </location>
</feature>
<keyword evidence="2" id="KW-0812">Transmembrane</keyword>
<dbReference type="PANTHER" id="PTHR22166">
    <property type="entry name" value="ENDOPLASMIC RETICULUM JUNCTION FORMATION PROTEIN LUNAPARK"/>
    <property type="match status" value="1"/>
</dbReference>
<dbReference type="GO" id="GO:0071782">
    <property type="term" value="C:endoplasmic reticulum tubular network"/>
    <property type="evidence" value="ECO:0007669"/>
    <property type="project" value="TreeGrafter"/>
</dbReference>
<dbReference type="EMBL" id="CAJHUC010001422">
    <property type="protein sequence ID" value="CAD7701065.1"/>
    <property type="molecule type" value="Genomic_DNA"/>
</dbReference>
<sequence>MLGWLPRWFRSDPYYTSYERSFERLEKEQSRVEVRGAVREEFLGLECLGWRAASRVGDGVDFAIGGLSLDPPWSLREHDWWAIRIACGRIKARRARRGQTRRTFSSNLFYLAAVLTAAAGAYASWVHQLPEGTYTAVESAVRTSAVFVIPCLAAIWYSLVTGYLMWREGRDIRKLEHLNKARMHMLKDLKDRANFEKISALVQKYDPEERNKSMAGQTSRSQNAETRPGHRRRSSHSNKSVPVAQPPQSGGNASLAYSAGKMLFPVLDHLATSIMGDSPELLNELRELRESVTQMQDTIAHLTSENFQLRGELARVQQGSSLEGSSGGPAPDPEGRPEEFEPAGSISSGDDGEEARDEPDGSPSDACPTSPAQNDANGGIVGPATPD</sequence>
<feature type="transmembrane region" description="Helical" evidence="2">
    <location>
        <begin position="145"/>
        <end position="166"/>
    </location>
</feature>
<name>A0A8S1J516_9CHLO</name>
<dbReference type="OrthoDB" id="535283at2759"/>